<keyword evidence="1" id="KW-0863">Zinc-finger</keyword>
<dbReference type="GO" id="GO:0008270">
    <property type="term" value="F:zinc ion binding"/>
    <property type="evidence" value="ECO:0007669"/>
    <property type="project" value="UniProtKB-KW"/>
</dbReference>
<feature type="region of interest" description="Disordered" evidence="2">
    <location>
        <begin position="54"/>
        <end position="108"/>
    </location>
</feature>
<proteinExistence type="predicted"/>
<feature type="domain" description="GATA-type" evidence="3">
    <location>
        <begin position="7"/>
        <end position="39"/>
    </location>
</feature>
<evidence type="ECO:0000313" key="5">
    <source>
        <dbReference type="Proteomes" id="UP000708148"/>
    </source>
</evidence>
<dbReference type="EMBL" id="CAJHUC010001093">
    <property type="protein sequence ID" value="CAD7699696.1"/>
    <property type="molecule type" value="Genomic_DNA"/>
</dbReference>
<dbReference type="CDD" id="cd00202">
    <property type="entry name" value="ZnF_GATA"/>
    <property type="match status" value="1"/>
</dbReference>
<gene>
    <name evidence="4" type="ORF">OSTQU699_LOCUS5055</name>
</gene>
<dbReference type="PANTHER" id="PTHR46855">
    <property type="entry name" value="OSJNBB0038F03.10 PROTEIN"/>
    <property type="match status" value="1"/>
</dbReference>
<dbReference type="InterPro" id="IPR044589">
    <property type="entry name" value="GATA26/27"/>
</dbReference>
<name>A0A8S1J1B7_9CHLO</name>
<reference evidence="4" key="1">
    <citation type="submission" date="2020-12" db="EMBL/GenBank/DDBJ databases">
        <authorList>
            <person name="Iha C."/>
        </authorList>
    </citation>
    <scope>NUCLEOTIDE SEQUENCE</scope>
</reference>
<dbReference type="Pfam" id="PF00320">
    <property type="entry name" value="GATA"/>
    <property type="match status" value="1"/>
</dbReference>
<dbReference type="SMART" id="SM00401">
    <property type="entry name" value="ZnF_GATA"/>
    <property type="match status" value="1"/>
</dbReference>
<dbReference type="AlphaFoldDB" id="A0A8S1J1B7"/>
<feature type="compositionally biased region" description="Low complexity" evidence="2">
    <location>
        <begin position="62"/>
        <end position="71"/>
    </location>
</feature>
<dbReference type="PANTHER" id="PTHR46855:SF1">
    <property type="entry name" value="GATA TRANSCRIPTION FACTOR 26"/>
    <property type="match status" value="1"/>
</dbReference>
<evidence type="ECO:0000256" key="2">
    <source>
        <dbReference type="SAM" id="MobiDB-lite"/>
    </source>
</evidence>
<dbReference type="PROSITE" id="PS00344">
    <property type="entry name" value="GATA_ZN_FINGER_1"/>
    <property type="match status" value="1"/>
</dbReference>
<evidence type="ECO:0000256" key="1">
    <source>
        <dbReference type="PROSITE-ProRule" id="PRU00094"/>
    </source>
</evidence>
<organism evidence="4 5">
    <name type="scientific">Ostreobium quekettii</name>
    <dbReference type="NCBI Taxonomy" id="121088"/>
    <lineage>
        <taxon>Eukaryota</taxon>
        <taxon>Viridiplantae</taxon>
        <taxon>Chlorophyta</taxon>
        <taxon>core chlorophytes</taxon>
        <taxon>Ulvophyceae</taxon>
        <taxon>TCBD clade</taxon>
        <taxon>Bryopsidales</taxon>
        <taxon>Ostreobineae</taxon>
        <taxon>Ostreobiaceae</taxon>
        <taxon>Ostreobium</taxon>
    </lineage>
</organism>
<dbReference type="OrthoDB" id="515401at2759"/>
<evidence type="ECO:0000259" key="3">
    <source>
        <dbReference type="PROSITE" id="PS50114"/>
    </source>
</evidence>
<dbReference type="Gene3D" id="3.30.50.10">
    <property type="entry name" value="Erythroid Transcription Factor GATA-1, subunit A"/>
    <property type="match status" value="1"/>
</dbReference>
<dbReference type="PROSITE" id="PS50114">
    <property type="entry name" value="GATA_ZN_FINGER_2"/>
    <property type="match status" value="1"/>
</dbReference>
<sequence length="213" mass="23133">MKGKVRRGCGGPCNHCGRTCSPCWRKGPPEKPVLCNACGARYLVKRNLEGYMPGQKAGGAGPPREAARQAPHVMPACDRDSTGSSDRSTGDRRSISSSSLSHTLGVRTRGRRRPFRRLGVNDDHELDLMDAELAGGDEECSRGPAPIARCGRFDGCAVFSDEEYLENLAHVAACTLAMLRYSGLRLKAVRGRVVRRGAVIKPVAPRYRITNRG</sequence>
<dbReference type="InterPro" id="IPR013088">
    <property type="entry name" value="Znf_NHR/GATA"/>
</dbReference>
<comment type="caution">
    <text evidence="4">The sequence shown here is derived from an EMBL/GenBank/DDBJ whole genome shotgun (WGS) entry which is preliminary data.</text>
</comment>
<accession>A0A8S1J1B7</accession>
<dbReference type="SUPFAM" id="SSF57716">
    <property type="entry name" value="Glucocorticoid receptor-like (DNA-binding domain)"/>
    <property type="match status" value="1"/>
</dbReference>
<evidence type="ECO:0000313" key="4">
    <source>
        <dbReference type="EMBL" id="CAD7699696.1"/>
    </source>
</evidence>
<keyword evidence="5" id="KW-1185">Reference proteome</keyword>
<keyword evidence="1" id="KW-0479">Metal-binding</keyword>
<dbReference type="InterPro" id="IPR000679">
    <property type="entry name" value="Znf_GATA"/>
</dbReference>
<dbReference type="GO" id="GO:0006355">
    <property type="term" value="P:regulation of DNA-templated transcription"/>
    <property type="evidence" value="ECO:0007669"/>
    <property type="project" value="InterPro"/>
</dbReference>
<keyword evidence="1" id="KW-0862">Zinc</keyword>
<dbReference type="GO" id="GO:0043565">
    <property type="term" value="F:sequence-specific DNA binding"/>
    <property type="evidence" value="ECO:0007669"/>
    <property type="project" value="InterPro"/>
</dbReference>
<dbReference type="Proteomes" id="UP000708148">
    <property type="component" value="Unassembled WGS sequence"/>
</dbReference>
<protein>
    <recommendedName>
        <fullName evidence="3">GATA-type domain-containing protein</fullName>
    </recommendedName>
</protein>